<protein>
    <submittedName>
        <fullName evidence="1">Uncharacterized protein</fullName>
    </submittedName>
</protein>
<evidence type="ECO:0000313" key="1">
    <source>
        <dbReference type="EMBL" id="MPM37295.1"/>
    </source>
</evidence>
<name>A0A644Z8S3_9ZZZZ</name>
<dbReference type="EMBL" id="VSSQ01007896">
    <property type="protein sequence ID" value="MPM37295.1"/>
    <property type="molecule type" value="Genomic_DNA"/>
</dbReference>
<organism evidence="1">
    <name type="scientific">bioreactor metagenome</name>
    <dbReference type="NCBI Taxonomy" id="1076179"/>
    <lineage>
        <taxon>unclassified sequences</taxon>
        <taxon>metagenomes</taxon>
        <taxon>ecological metagenomes</taxon>
    </lineage>
</organism>
<accession>A0A644Z8S3</accession>
<dbReference type="AlphaFoldDB" id="A0A644Z8S3"/>
<reference evidence="1" key="1">
    <citation type="submission" date="2019-08" db="EMBL/GenBank/DDBJ databases">
        <authorList>
            <person name="Kucharzyk K."/>
            <person name="Murdoch R.W."/>
            <person name="Higgins S."/>
            <person name="Loffler F."/>
        </authorList>
    </citation>
    <scope>NUCLEOTIDE SEQUENCE</scope>
</reference>
<proteinExistence type="predicted"/>
<comment type="caution">
    <text evidence="1">The sequence shown here is derived from an EMBL/GenBank/DDBJ whole genome shotgun (WGS) entry which is preliminary data.</text>
</comment>
<gene>
    <name evidence="1" type="ORF">SDC9_83904</name>
</gene>
<sequence length="312" mass="33089">MSVIAHRDRSQRIAVAPEGELEGTGQHPRFAAVDQVTVPIAGQLVHLQGRAAGCGVDVLRECGGDQHGFEPAVGELCEITLDENVEHRSSAPELADEQFSSQHLVRDVVDDPGDSLTMASFGSRDPGEVLPLMGGERVASDVVVGAVLDDQVDRLEGFAGLVGVGIEGDQPGQMGSDGLRAGQHDRSRAATGLNEALLGQRLQCRSHRHPGRGVGLAQFCFGRQLLAGRYLSRQNQIVENRVADLGLQQHALPDPSGVWFATVHDSPRSLRVPAAFGGSGASTPTVPSESTVRHNQSVISCPTKGTVYVSHR</sequence>